<gene>
    <name evidence="1" type="ORF">SSPO_003540</name>
</gene>
<reference evidence="1 2" key="1">
    <citation type="journal article" date="2020" name="Int. J. Syst. Evol. Microbiol.">
        <title>Reclassification of Streptomyces castelarensis and Streptomyces sporoclivatus as later heterotypic synonyms of Streptomyces antimycoticus.</title>
        <authorList>
            <person name="Komaki H."/>
            <person name="Tamura T."/>
        </authorList>
    </citation>
    <scope>NUCLEOTIDE SEQUENCE [LARGE SCALE GENOMIC DNA]</scope>
    <source>
        <strain evidence="1 2">NBRC 100767</strain>
    </source>
</reference>
<dbReference type="AlphaFoldDB" id="A0A499ULH9"/>
<evidence type="ECO:0000313" key="2">
    <source>
        <dbReference type="Proteomes" id="UP000463951"/>
    </source>
</evidence>
<name>A0A499ULH9_9ACTN</name>
<proteinExistence type="predicted"/>
<sequence length="144" mass="15579">MAVDALRLHEELDRAHGGGYALYAFGGYRQPTRQSAQLTAGGLDGIWDLDGTDHFGDGRVPRFSCFPAQLTDDSSVRFFTQKHGAPQNERALLNQVEVLLTVRGPGESVCLSQEGRGLACPAHGFDPRWGSSRIGTGVEHRSVA</sequence>
<protein>
    <submittedName>
        <fullName evidence="1">Uncharacterized protein</fullName>
    </submittedName>
</protein>
<evidence type="ECO:0000313" key="1">
    <source>
        <dbReference type="EMBL" id="BBJ37636.1"/>
    </source>
</evidence>
<organism evidence="1 2">
    <name type="scientific">Streptomyces antimycoticus</name>
    <dbReference type="NCBI Taxonomy" id="68175"/>
    <lineage>
        <taxon>Bacteria</taxon>
        <taxon>Bacillati</taxon>
        <taxon>Actinomycetota</taxon>
        <taxon>Actinomycetes</taxon>
        <taxon>Kitasatosporales</taxon>
        <taxon>Streptomycetaceae</taxon>
        <taxon>Streptomyces</taxon>
        <taxon>Streptomyces violaceusniger group</taxon>
    </lineage>
</organism>
<dbReference type="EMBL" id="AP019620">
    <property type="protein sequence ID" value="BBJ37636.1"/>
    <property type="molecule type" value="Genomic_DNA"/>
</dbReference>
<dbReference type="Proteomes" id="UP000463951">
    <property type="component" value="Chromosome"/>
</dbReference>
<accession>A0A499ULH9</accession>